<reference evidence="1" key="1">
    <citation type="submission" date="2023-10" db="EMBL/GenBank/DDBJ databases">
        <title>Genome assembly of Pristionchus species.</title>
        <authorList>
            <person name="Yoshida K."/>
            <person name="Sommer R.J."/>
        </authorList>
    </citation>
    <scope>NUCLEOTIDE SEQUENCE</scope>
    <source>
        <strain evidence="1">RS5133</strain>
    </source>
</reference>
<sequence length="101" mass="10874">SATGRCDRAVGSSPGMAGAARRVSRCAASAVYSSRASQLCDRPSQQQKAPCQLRQLRRRRSHTDGWTGTFGFGLSLTATGDYVIRFPARSCSPFVLPHGWA</sequence>
<evidence type="ECO:0008006" key="3">
    <source>
        <dbReference type="Google" id="ProtNLM"/>
    </source>
</evidence>
<feature type="non-terminal residue" evidence="1">
    <location>
        <position position="1"/>
    </location>
</feature>
<protein>
    <recommendedName>
        <fullName evidence="3">Integron gene cassette protein</fullName>
    </recommendedName>
</protein>
<dbReference type="EMBL" id="BTSY01000002">
    <property type="protein sequence ID" value="GMT16107.1"/>
    <property type="molecule type" value="Genomic_DNA"/>
</dbReference>
<evidence type="ECO:0000313" key="1">
    <source>
        <dbReference type="EMBL" id="GMT16107.1"/>
    </source>
</evidence>
<name>A0AAV5VD91_9BILA</name>
<accession>A0AAV5VD91</accession>
<gene>
    <name evidence="1" type="ORF">PFISCL1PPCAC_7404</name>
</gene>
<dbReference type="Proteomes" id="UP001432322">
    <property type="component" value="Unassembled WGS sequence"/>
</dbReference>
<feature type="non-terminal residue" evidence="1">
    <location>
        <position position="101"/>
    </location>
</feature>
<keyword evidence="2" id="KW-1185">Reference proteome</keyword>
<dbReference type="AlphaFoldDB" id="A0AAV5VD91"/>
<proteinExistence type="predicted"/>
<organism evidence="1 2">
    <name type="scientific">Pristionchus fissidentatus</name>
    <dbReference type="NCBI Taxonomy" id="1538716"/>
    <lineage>
        <taxon>Eukaryota</taxon>
        <taxon>Metazoa</taxon>
        <taxon>Ecdysozoa</taxon>
        <taxon>Nematoda</taxon>
        <taxon>Chromadorea</taxon>
        <taxon>Rhabditida</taxon>
        <taxon>Rhabditina</taxon>
        <taxon>Diplogasteromorpha</taxon>
        <taxon>Diplogasteroidea</taxon>
        <taxon>Neodiplogasteridae</taxon>
        <taxon>Pristionchus</taxon>
    </lineage>
</organism>
<comment type="caution">
    <text evidence="1">The sequence shown here is derived from an EMBL/GenBank/DDBJ whole genome shotgun (WGS) entry which is preliminary data.</text>
</comment>
<evidence type="ECO:0000313" key="2">
    <source>
        <dbReference type="Proteomes" id="UP001432322"/>
    </source>
</evidence>